<organism evidence="1 2">
    <name type="scientific">Phyllobacterium trifolii</name>
    <dbReference type="NCBI Taxonomy" id="300193"/>
    <lineage>
        <taxon>Bacteria</taxon>
        <taxon>Pseudomonadati</taxon>
        <taxon>Pseudomonadota</taxon>
        <taxon>Alphaproteobacteria</taxon>
        <taxon>Hyphomicrobiales</taxon>
        <taxon>Phyllobacteriaceae</taxon>
        <taxon>Phyllobacterium</taxon>
    </lineage>
</organism>
<sequence length="52" mass="5688">MTDMQAAIEKEITEGRRKSLLKAGVGAAYLDRNLASTSSGEDVASWMRSTKR</sequence>
<comment type="caution">
    <text evidence="1">The sequence shown here is derived from an EMBL/GenBank/DDBJ whole genome shotgun (WGS) entry which is preliminary data.</text>
</comment>
<dbReference type="Proteomes" id="UP000554520">
    <property type="component" value="Unassembled WGS sequence"/>
</dbReference>
<proteinExistence type="predicted"/>
<reference evidence="1 2" key="1">
    <citation type="submission" date="2020-08" db="EMBL/GenBank/DDBJ databases">
        <title>Genomic Encyclopedia of Type Strains, Phase III (KMG-III): the genomes of soil and plant-associated and newly described type strains.</title>
        <authorList>
            <person name="Whitman W."/>
        </authorList>
    </citation>
    <scope>NUCLEOTIDE SEQUENCE [LARGE SCALE GENOMIC DNA]</scope>
    <source>
        <strain evidence="1 2">CECT 7015</strain>
    </source>
</reference>
<keyword evidence="2" id="KW-1185">Reference proteome</keyword>
<accession>A0A839UCY4</accession>
<protein>
    <submittedName>
        <fullName evidence="1">Uncharacterized protein</fullName>
    </submittedName>
</protein>
<dbReference type="RefSeq" id="WP_183663740.1">
    <property type="nucleotide sequence ID" value="NZ_JACHXN010000014.1"/>
</dbReference>
<gene>
    <name evidence="1" type="ORF">FHS21_004166</name>
</gene>
<dbReference type="AlphaFoldDB" id="A0A839UCY4"/>
<evidence type="ECO:0000313" key="2">
    <source>
        <dbReference type="Proteomes" id="UP000554520"/>
    </source>
</evidence>
<dbReference type="EMBL" id="JACHXN010000014">
    <property type="protein sequence ID" value="MBB3147734.1"/>
    <property type="molecule type" value="Genomic_DNA"/>
</dbReference>
<name>A0A839UCY4_9HYPH</name>
<evidence type="ECO:0000313" key="1">
    <source>
        <dbReference type="EMBL" id="MBB3147734.1"/>
    </source>
</evidence>